<dbReference type="Pfam" id="PF00899">
    <property type="entry name" value="ThiF"/>
    <property type="match status" value="1"/>
</dbReference>
<proteinExistence type="predicted"/>
<accession>A0A2A4HV36</accession>
<dbReference type="EMBL" id="NWVD01000017">
    <property type="protein sequence ID" value="PCG07538.1"/>
    <property type="molecule type" value="Genomic_DNA"/>
</dbReference>
<dbReference type="GO" id="GO:0008237">
    <property type="term" value="F:metallopeptidase activity"/>
    <property type="evidence" value="ECO:0007669"/>
    <property type="project" value="UniProtKB-KW"/>
</dbReference>
<reference evidence="9 10" key="1">
    <citation type="submission" date="2017-09" db="EMBL/GenBank/DDBJ databases">
        <title>Sphingomonas ginsenosidimutans KACC 14949, whole genome shotgun sequence.</title>
        <authorList>
            <person name="Feng G."/>
            <person name="Zhu H."/>
        </authorList>
    </citation>
    <scope>NUCLEOTIDE SEQUENCE [LARGE SCALE GENOMIC DNA]</scope>
    <source>
        <strain evidence="9 10">KACC 14949</strain>
    </source>
</reference>
<dbReference type="GO" id="GO:0006508">
    <property type="term" value="P:proteolysis"/>
    <property type="evidence" value="ECO:0007669"/>
    <property type="project" value="UniProtKB-KW"/>
</dbReference>
<keyword evidence="3" id="KW-0378">Hydrolase</keyword>
<dbReference type="InterPro" id="IPR028090">
    <property type="entry name" value="JAB_dom_prok"/>
</dbReference>
<evidence type="ECO:0000256" key="3">
    <source>
        <dbReference type="ARBA" id="ARBA00022801"/>
    </source>
</evidence>
<comment type="caution">
    <text evidence="9">The sequence shown here is derived from an EMBL/GenBank/DDBJ whole genome shotgun (WGS) entry which is preliminary data.</text>
</comment>
<dbReference type="Pfam" id="PF14464">
    <property type="entry name" value="Prok-JAB"/>
    <property type="match status" value="1"/>
</dbReference>
<keyword evidence="4" id="KW-0862">Zinc</keyword>
<keyword evidence="2" id="KW-0479">Metal-binding</keyword>
<evidence type="ECO:0000313" key="9">
    <source>
        <dbReference type="EMBL" id="PCG07538.1"/>
    </source>
</evidence>
<dbReference type="GO" id="GO:0008641">
    <property type="term" value="F:ubiquitin-like modifier activating enzyme activity"/>
    <property type="evidence" value="ECO:0007669"/>
    <property type="project" value="InterPro"/>
</dbReference>
<evidence type="ECO:0000256" key="4">
    <source>
        <dbReference type="ARBA" id="ARBA00022833"/>
    </source>
</evidence>
<dbReference type="GO" id="GO:0046872">
    <property type="term" value="F:metal ion binding"/>
    <property type="evidence" value="ECO:0007669"/>
    <property type="project" value="UniProtKB-KW"/>
</dbReference>
<dbReference type="AlphaFoldDB" id="A0A2A4HV36"/>
<organism evidence="9 10">
    <name type="scientific">Sphingomonas ginsenosidimutans</name>
    <dbReference type="NCBI Taxonomy" id="862134"/>
    <lineage>
        <taxon>Bacteria</taxon>
        <taxon>Pseudomonadati</taxon>
        <taxon>Pseudomonadota</taxon>
        <taxon>Alphaproteobacteria</taxon>
        <taxon>Sphingomonadales</taxon>
        <taxon>Sphingomonadaceae</taxon>
        <taxon>Sphingomonas</taxon>
    </lineage>
</organism>
<dbReference type="InterPro" id="IPR032865">
    <property type="entry name" value="Prok-E2_A"/>
</dbReference>
<sequence>MPARRSEVAAPMADGSDEPVDGEIVAEPDLSQLLEIARISQSAGVVASSIELRRLDEGEILTFDIKTEPTVGEPAADVREVERIHFVYLEGRAFGQTAPYNVLCDREDFPRKIGHLCSGEPGCRAAPCLALGGIQPIYERAGIEAIMTRLRDFLRDAKTGTLMMDGWEPVPFGVGQKLRMGQLEPRTLQEHALADPDAGSAVGVAINFDDDDRKQVSVFSQILEPANVQAAIGFHNEKFDRKRVAVPWVFVWREPSAVERGPLFEDWRTGGELLEGMKAIGVDHAFDATVGDLLQRGVDFRCVRPPLFGRAMVVIIGVWRPAPIMNAFFGYSEDQAARSLELRAFLVSQDYDKSILDADTRIETIVGDYPPRPSLMRWVAGADPLPPVALLGHGALGSAIHDNLARSGMEDVLVWDKDRIHPHNLARHSARTKDVYANKADQAKRLTDALWHDEGKSEAIKDDIATVDIDDLKARIEGRLVIDATADEQVRLRMDELRGSTEATIVRTEMYHEGRLGMTFVSPPGGPTMSDMMLATIGLAPDDPDVAGWLNYEDRHPLGPDPLLYGFGCTSMTVHLPKHAVEQHASVACTAILGDRSEAGILLNPLDERLRPTGSRWVPMEAFTVLRPASVDEWQIRVSPSAIAAMAAERTAAVPAETGGYLYGSWDPTRRVITVIHASPLPPGSEATETRLELGKAGGTLAERRLTRLARGRVYLCGTWHSHPDGSAHMSGRDDRAMTAHAEKDAPDLRPTLMIIVAQDDVQAHLRLP</sequence>
<dbReference type="InterPro" id="IPR035985">
    <property type="entry name" value="Ubiquitin-activating_enz"/>
</dbReference>
<feature type="domain" description="JAB" evidence="8">
    <location>
        <begin position="641"/>
        <end position="759"/>
    </location>
</feature>
<evidence type="ECO:0000256" key="1">
    <source>
        <dbReference type="ARBA" id="ARBA00022670"/>
    </source>
</evidence>
<dbReference type="Pfam" id="PF14457">
    <property type="entry name" value="Prok-E2_A"/>
    <property type="match status" value="1"/>
</dbReference>
<dbReference type="Gene3D" id="3.40.140.10">
    <property type="entry name" value="Cytidine Deaminase, domain 2"/>
    <property type="match status" value="1"/>
</dbReference>
<gene>
    <name evidence="9" type="ORF">COA17_17690</name>
</gene>
<evidence type="ECO:0000256" key="6">
    <source>
        <dbReference type="SAM" id="MobiDB-lite"/>
    </source>
</evidence>
<protein>
    <recommendedName>
        <fullName evidence="11">Thiamine biosynthesis protein ThiF</fullName>
    </recommendedName>
</protein>
<dbReference type="InterPro" id="IPR000594">
    <property type="entry name" value="ThiF_NAD_FAD-bd"/>
</dbReference>
<feature type="domain" description="THIF-type NAD/FAD binding fold" evidence="7">
    <location>
        <begin position="388"/>
        <end position="503"/>
    </location>
</feature>
<keyword evidence="10" id="KW-1185">Reference proteome</keyword>
<evidence type="ECO:0000259" key="8">
    <source>
        <dbReference type="Pfam" id="PF14464"/>
    </source>
</evidence>
<evidence type="ECO:0000256" key="2">
    <source>
        <dbReference type="ARBA" id="ARBA00022723"/>
    </source>
</evidence>
<dbReference type="SUPFAM" id="SSF69572">
    <property type="entry name" value="Activating enzymes of the ubiquitin-like proteins"/>
    <property type="match status" value="1"/>
</dbReference>
<dbReference type="SUPFAM" id="SSF102712">
    <property type="entry name" value="JAB1/MPN domain"/>
    <property type="match status" value="1"/>
</dbReference>
<dbReference type="Gene3D" id="3.40.50.720">
    <property type="entry name" value="NAD(P)-binding Rossmann-like Domain"/>
    <property type="match status" value="1"/>
</dbReference>
<evidence type="ECO:0000313" key="10">
    <source>
        <dbReference type="Proteomes" id="UP000218784"/>
    </source>
</evidence>
<dbReference type="Proteomes" id="UP000218784">
    <property type="component" value="Unassembled WGS sequence"/>
</dbReference>
<keyword evidence="5" id="KW-0482">Metalloprotease</keyword>
<feature type="region of interest" description="Disordered" evidence="6">
    <location>
        <begin position="1"/>
        <end position="21"/>
    </location>
</feature>
<evidence type="ECO:0008006" key="11">
    <source>
        <dbReference type="Google" id="ProtNLM"/>
    </source>
</evidence>
<evidence type="ECO:0000259" key="7">
    <source>
        <dbReference type="Pfam" id="PF00899"/>
    </source>
</evidence>
<keyword evidence="1" id="KW-0645">Protease</keyword>
<evidence type="ECO:0000256" key="5">
    <source>
        <dbReference type="ARBA" id="ARBA00023049"/>
    </source>
</evidence>
<name>A0A2A4HV36_9SPHN</name>